<evidence type="ECO:0000256" key="5">
    <source>
        <dbReference type="ARBA" id="ARBA00022898"/>
    </source>
</evidence>
<comment type="catalytic activity">
    <reaction evidence="8">
        <text>(sulfur carrier)-H + L-cysteine = (sulfur carrier)-SH + L-alanine</text>
        <dbReference type="Rhea" id="RHEA:43892"/>
        <dbReference type="Rhea" id="RHEA-COMP:14737"/>
        <dbReference type="Rhea" id="RHEA-COMP:14739"/>
        <dbReference type="ChEBI" id="CHEBI:29917"/>
        <dbReference type="ChEBI" id="CHEBI:35235"/>
        <dbReference type="ChEBI" id="CHEBI:57972"/>
        <dbReference type="ChEBI" id="CHEBI:64428"/>
        <dbReference type="EC" id="2.8.1.7"/>
    </reaction>
</comment>
<dbReference type="eggNOG" id="COG1104">
    <property type="taxonomic scope" value="Bacteria"/>
</dbReference>
<dbReference type="Gene3D" id="3.40.640.10">
    <property type="entry name" value="Type I PLP-dependent aspartate aminotransferase-like (Major domain)"/>
    <property type="match status" value="1"/>
</dbReference>
<reference evidence="11" key="1">
    <citation type="journal article" date="2015" name="Genome Announc.">
        <title>Whole-Genome Sequences of 80 Environmental and Clinical Isolates of Burkholderia pseudomallei.</title>
        <authorList>
            <person name="Johnson S.L."/>
            <person name="Baker A.L."/>
            <person name="Chain P.S."/>
            <person name="Currie B.J."/>
            <person name="Daligault H.E."/>
            <person name="Davenport K.W."/>
            <person name="Davis C.B."/>
            <person name="Inglis T.J."/>
            <person name="Kaestli M."/>
            <person name="Koren S."/>
            <person name="Mayo M."/>
            <person name="Merritt A.J."/>
            <person name="Price E.P."/>
            <person name="Sarovich D.S."/>
            <person name="Warner J."/>
            <person name="Rosovitz M.J."/>
        </authorList>
    </citation>
    <scope>NUCLEOTIDE SEQUENCE [LARGE SCALE GENOMIC DNA]</scope>
    <source>
        <strain evidence="11">DSM 2030</strain>
    </source>
</reference>
<dbReference type="PIRSF" id="PIRSF005572">
    <property type="entry name" value="NifS"/>
    <property type="match status" value="1"/>
</dbReference>
<dbReference type="AlphaFoldDB" id="A0A097ASD4"/>
<keyword evidence="5" id="KW-0663">Pyridoxal phosphate</keyword>
<dbReference type="InterPro" id="IPR015421">
    <property type="entry name" value="PyrdxlP-dep_Trfase_major"/>
</dbReference>
<evidence type="ECO:0000313" key="10">
    <source>
        <dbReference type="EMBL" id="AIS52724.1"/>
    </source>
</evidence>
<dbReference type="KEGG" id="tki:TKV_c15590"/>
<dbReference type="RefSeq" id="WP_049685435.1">
    <property type="nucleotide sequence ID" value="NZ_CP009170.1"/>
</dbReference>
<dbReference type="InterPro" id="IPR015422">
    <property type="entry name" value="PyrdxlP-dep_Trfase_small"/>
</dbReference>
<evidence type="ECO:0000256" key="7">
    <source>
        <dbReference type="ARBA" id="ARBA00023014"/>
    </source>
</evidence>
<dbReference type="InterPro" id="IPR015424">
    <property type="entry name" value="PyrdxlP-dep_Trfase"/>
</dbReference>
<dbReference type="EC" id="2.8.1.7" evidence="10"/>
<keyword evidence="3 10" id="KW-0808">Transferase</keyword>
<comment type="cofactor">
    <cofactor evidence="1">
        <name>pyridoxal 5'-phosphate</name>
        <dbReference type="ChEBI" id="CHEBI:597326"/>
    </cofactor>
</comment>
<dbReference type="PROSITE" id="PS50222">
    <property type="entry name" value="EF_HAND_2"/>
    <property type="match status" value="1"/>
</dbReference>
<evidence type="ECO:0000256" key="4">
    <source>
        <dbReference type="ARBA" id="ARBA00022723"/>
    </source>
</evidence>
<evidence type="ECO:0000256" key="2">
    <source>
        <dbReference type="ARBA" id="ARBA00006490"/>
    </source>
</evidence>
<dbReference type="InterPro" id="IPR018247">
    <property type="entry name" value="EF_Hand_1_Ca_BS"/>
</dbReference>
<dbReference type="InterPro" id="IPR002048">
    <property type="entry name" value="EF_hand_dom"/>
</dbReference>
<dbReference type="STRING" id="2325.TKV_c15590"/>
<evidence type="ECO:0000259" key="9">
    <source>
        <dbReference type="PROSITE" id="PS50222"/>
    </source>
</evidence>
<evidence type="ECO:0000313" key="11">
    <source>
        <dbReference type="Proteomes" id="UP000029669"/>
    </source>
</evidence>
<comment type="similarity">
    <text evidence="2">Belongs to the class-V pyridoxal-phosphate-dependent aminotransferase family. NifS/IscS subfamily.</text>
</comment>
<keyword evidence="7" id="KW-0411">Iron-sulfur</keyword>
<dbReference type="HOGENOM" id="CLU_003433_0_0_9"/>
<gene>
    <name evidence="10" type="primary">iscS</name>
    <name evidence="10" type="ORF">TKV_c15590</name>
</gene>
<dbReference type="PANTHER" id="PTHR11601">
    <property type="entry name" value="CYSTEINE DESULFURYLASE FAMILY MEMBER"/>
    <property type="match status" value="1"/>
</dbReference>
<protein>
    <submittedName>
        <fullName evidence="10">Cysteine desulfurase IscS</fullName>
        <ecNumber evidence="10">2.8.1.7</ecNumber>
    </submittedName>
</protein>
<keyword evidence="11" id="KW-1185">Reference proteome</keyword>
<dbReference type="InterPro" id="IPR000192">
    <property type="entry name" value="Aminotrans_V_dom"/>
</dbReference>
<organism evidence="10 11">
    <name type="scientific">Thermoanaerobacter kivui</name>
    <name type="common">Acetogenium kivui</name>
    <dbReference type="NCBI Taxonomy" id="2325"/>
    <lineage>
        <taxon>Bacteria</taxon>
        <taxon>Bacillati</taxon>
        <taxon>Bacillota</taxon>
        <taxon>Clostridia</taxon>
        <taxon>Thermoanaerobacterales</taxon>
        <taxon>Thermoanaerobacteraceae</taxon>
        <taxon>Thermoanaerobacter</taxon>
    </lineage>
</organism>
<dbReference type="Gene3D" id="3.90.1150.10">
    <property type="entry name" value="Aspartate Aminotransferase, domain 1"/>
    <property type="match status" value="1"/>
</dbReference>
<sequence length="383" mass="42225">MEVYLDNSATTRVRSEVIEKIVEVLDKQYGNPSSLHMKGYEAEKLMSEARENVSKLINGDNEGIIFTSGGTESNNLALIGVAESLRKKGNHIISSKIEHPSVLNVLKHLEENGFDVTYLDVDKTGKIDLEDFKGAITDKTIFISIMAVNNEIGTIEPIDEIADIADEKDIVFHVDAIQAAGKINIDVKKQKIKMVSLSSHKIHGPKGVGALYVDKSVRIRPIIFGGGQEKNLRSGTENLPGIVGFGIASKLAKENFNDNINKLMNLKRKLYQGIVSEIKDIHLNGPDIEGGAPHILNISFAGVRGEVLLHALEEKGIYVSTGSACSSKKKGQSHVLKAIGLKEDLIESAIRFSFGIFNTEEEIDYTISVLKEKVNFLRKYKRR</sequence>
<dbReference type="InterPro" id="IPR016454">
    <property type="entry name" value="Cysteine_dSase"/>
</dbReference>
<dbReference type="SUPFAM" id="SSF53383">
    <property type="entry name" value="PLP-dependent transferases"/>
    <property type="match status" value="1"/>
</dbReference>
<dbReference type="GO" id="GO:0005509">
    <property type="term" value="F:calcium ion binding"/>
    <property type="evidence" value="ECO:0007669"/>
    <property type="project" value="InterPro"/>
</dbReference>
<dbReference type="Proteomes" id="UP000029669">
    <property type="component" value="Chromosome"/>
</dbReference>
<name>A0A097ASD4_THEKI</name>
<evidence type="ECO:0000256" key="3">
    <source>
        <dbReference type="ARBA" id="ARBA00022679"/>
    </source>
</evidence>
<dbReference type="OrthoDB" id="9808002at2"/>
<evidence type="ECO:0000256" key="6">
    <source>
        <dbReference type="ARBA" id="ARBA00023004"/>
    </source>
</evidence>
<dbReference type="PROSITE" id="PS00018">
    <property type="entry name" value="EF_HAND_1"/>
    <property type="match status" value="1"/>
</dbReference>
<dbReference type="NCBIfam" id="NF002806">
    <property type="entry name" value="PRK02948.1"/>
    <property type="match status" value="1"/>
</dbReference>
<evidence type="ECO:0000256" key="8">
    <source>
        <dbReference type="ARBA" id="ARBA00050776"/>
    </source>
</evidence>
<feature type="domain" description="EF-hand" evidence="9">
    <location>
        <begin position="119"/>
        <end position="142"/>
    </location>
</feature>
<dbReference type="Pfam" id="PF00266">
    <property type="entry name" value="Aminotran_5"/>
    <property type="match status" value="1"/>
</dbReference>
<dbReference type="GO" id="GO:0031071">
    <property type="term" value="F:cysteine desulfurase activity"/>
    <property type="evidence" value="ECO:0007669"/>
    <property type="project" value="UniProtKB-EC"/>
</dbReference>
<evidence type="ECO:0000256" key="1">
    <source>
        <dbReference type="ARBA" id="ARBA00001933"/>
    </source>
</evidence>
<keyword evidence="4" id="KW-0479">Metal-binding</keyword>
<accession>A0A097ASD4</accession>
<dbReference type="FunFam" id="3.40.640.10:FF:000084">
    <property type="entry name" value="IscS-like cysteine desulfurase"/>
    <property type="match status" value="1"/>
</dbReference>
<dbReference type="GO" id="GO:0051536">
    <property type="term" value="F:iron-sulfur cluster binding"/>
    <property type="evidence" value="ECO:0007669"/>
    <property type="project" value="UniProtKB-KW"/>
</dbReference>
<dbReference type="EMBL" id="CP009170">
    <property type="protein sequence ID" value="AIS52724.1"/>
    <property type="molecule type" value="Genomic_DNA"/>
</dbReference>
<proteinExistence type="inferred from homology"/>
<dbReference type="PANTHER" id="PTHR11601:SF34">
    <property type="entry name" value="CYSTEINE DESULFURASE"/>
    <property type="match status" value="1"/>
</dbReference>
<keyword evidence="6" id="KW-0408">Iron</keyword>